<feature type="active site" description="Charge relay system" evidence="5 6">
    <location>
        <position position="418"/>
    </location>
</feature>
<evidence type="ECO:0000313" key="10">
    <source>
        <dbReference type="Proteomes" id="UP000011591"/>
    </source>
</evidence>
<evidence type="ECO:0000256" key="6">
    <source>
        <dbReference type="PROSITE-ProRule" id="PRU01240"/>
    </source>
</evidence>
<dbReference type="InterPro" id="IPR036852">
    <property type="entry name" value="Peptidase_S8/S53_dom_sf"/>
</dbReference>
<dbReference type="GO" id="GO:0030246">
    <property type="term" value="F:carbohydrate binding"/>
    <property type="evidence" value="ECO:0007669"/>
    <property type="project" value="InterPro"/>
</dbReference>
<dbReference type="Gene3D" id="2.60.40.10">
    <property type="entry name" value="Immunoglobulins"/>
    <property type="match status" value="4"/>
</dbReference>
<name>M0AXL8_9EURY</name>
<dbReference type="PRINTS" id="PR00723">
    <property type="entry name" value="SUBTILISIN"/>
</dbReference>
<dbReference type="InterPro" id="IPR013783">
    <property type="entry name" value="Ig-like_fold"/>
</dbReference>
<dbReference type="SUPFAM" id="SSF49478">
    <property type="entry name" value="Cna protein B-type domain"/>
    <property type="match status" value="1"/>
</dbReference>
<dbReference type="GO" id="GO:0000272">
    <property type="term" value="P:polysaccharide catabolic process"/>
    <property type="evidence" value="ECO:0007669"/>
    <property type="project" value="InterPro"/>
</dbReference>
<dbReference type="Gene3D" id="3.40.50.200">
    <property type="entry name" value="Peptidase S8/S53 domain"/>
    <property type="match status" value="1"/>
</dbReference>
<dbReference type="PROSITE" id="PS51766">
    <property type="entry name" value="DOCKERIN"/>
    <property type="match status" value="1"/>
</dbReference>
<dbReference type="SUPFAM" id="SSF52743">
    <property type="entry name" value="Subtilisin-like"/>
    <property type="match status" value="1"/>
</dbReference>
<dbReference type="GO" id="GO:0004252">
    <property type="term" value="F:serine-type endopeptidase activity"/>
    <property type="evidence" value="ECO:0007669"/>
    <property type="project" value="UniProtKB-UniRule"/>
</dbReference>
<dbReference type="InterPro" id="IPR002105">
    <property type="entry name" value="Dockerin_1_rpt"/>
</dbReference>
<dbReference type="OrthoDB" id="168998at2157"/>
<sequence length="1678" mass="175329">MAVLLSVLLVLSLVAIAGAGLAGSAVATEGIETQATDTSTGPATVDPALDNAEGTEEVYIILDQYDGELGDDREQAIARLKEFAAESQATVTADLDTLSGVEVINTYWITNAVRAEVDTTAVDTAELASIEGVRTIQLKPEYQVPEPASQSAADATPDADEFTYGLEQVNASETWNDFGTQGEDVKVAVLDTGFDVSHPDLDLYTEDADDPTYPGGWVEIGPDGEPVEGSEPHDTHYHGTHVGGTVGADAPTDGETPAYGVAPNVDLQHALVLPGGSGADSDTLAGFEYVIEEMDTDVVSMSFGAGCGLFGPVYDDAWIPAIQNANDAGVVAVTSAGNSGEGCVGSPANIYDSFGIGASDEDGNIADFSSGDTIAGDNWDEPDPEWPDEWIKPDVSAPGADVLSAAPGGEYDTLSGTSMAAPHTSGVIALMLGANDDLTAEEVQSTLEETAWKPDDAPDEKDVRYGHGIIDAHAAVDEVAAGALEYELGDVDQDESLTVRDVQLTQQYLQDMEPEPFAQGLADLDRDGEVTTTDLNLLQQKVQGTLTEGEITISDLDVSDEVDQGETLEVTVDLENPGDEGAVQELNLSLNDTSDEPVATEVVDMAAPGVDDPIDHPAETTITVELDTAAMDGDTYTLTVTSEDDDASAEFTVRASNFEVTSLDAPAEADRGEEITVNATVENTGNVDDTQSVEYRFDDLDDALHAQNVTLASGADTMVSFEADTANVSAGTYEHGVFTDDDAATDTIDIHEAFFSVDITDAPAELAPGESYNVSAVVENTGGAPGDQEVVYELGEGGGDIAVVDVAADTSQGEAVASVLDERLNNDTYTVDVVTADTLLDAMDDYDTFVIQRFGNDTIASDFLDELEETQNAVYLDSHQGGTAETYADGVFRLNNVREDPAERDSEGLGTSSDPVTIDIDQDHAIFAGVGEPGDAVEMYTGTTTWGSWFDNYSGTTLATADYGGEYAGPSVAVSDDGSEVLLTATGRDYFTNEPDFTDEANQLLANAVEFATTGGVTAEAETVDNTTLVSLEPGEVEQLTFSDTVPADAEAGDASHIVASEDEQDFVSATIDDGPNWSVKGTVTDAATDEPIANASVELDAGNETYANVTDADGQYGLANVPAGEHELTVTAENYAEQTVSVDVPANETVTKDVALDTLSGTISGEVAASDDGEPVENVTVVAENGDGEVYETTTDENGTYELDGVSAGTYVVDVADTPPGFEPEEVITVAPGEHVDGVDFEIDRTAGSIEGYVTNAAGVPIADANVVDADDGAFNATTNESGYYEITTVTPGTNALRATADGYDDSNVEFVEVETGETTTANLTLGTYFEVGDLAAPDTAAPGENITVNATVTNTGDQTDTRTVFYFPPGTDFGPDVIDTQNGLSETVTLDGGDSTTVEFTYEIPDDDEPGEYEHGISADEVASTTITIEGDDGGDATFDVSELDAPATAGPGETVSVNATVENTGDAAGTQNVTYAFDNETVDETILSLDANETAMLEFTADLPDVEGTYEHVVASANASATAQTTIENDSEPDPAYFEVTELAGPDVVDSGDELTVNATITNTGDVLDEQDVFLFWDTTAAAIDLEDGDRSADERREAGVDSMATVELDGGESETVSLTYAVENDTEPGTYQYTVSTLQEMVDGEVTVEASDDVSILPVRGGHGMQSVGTALLG</sequence>
<dbReference type="InterPro" id="IPR016134">
    <property type="entry name" value="Dockerin_dom"/>
</dbReference>
<dbReference type="Gene3D" id="1.10.1330.10">
    <property type="entry name" value="Dockerin domain"/>
    <property type="match status" value="1"/>
</dbReference>
<proteinExistence type="inferred from homology"/>
<dbReference type="GO" id="GO:0006508">
    <property type="term" value="P:proteolysis"/>
    <property type="evidence" value="ECO:0007669"/>
    <property type="project" value="UniProtKB-KW"/>
</dbReference>
<dbReference type="InterPro" id="IPR008969">
    <property type="entry name" value="CarboxyPept-like_regulatory"/>
</dbReference>
<dbReference type="SUPFAM" id="SSF63446">
    <property type="entry name" value="Type I dockerin domain"/>
    <property type="match status" value="1"/>
</dbReference>
<evidence type="ECO:0000256" key="3">
    <source>
        <dbReference type="ARBA" id="ARBA00022801"/>
    </source>
</evidence>
<dbReference type="InterPro" id="IPR018247">
    <property type="entry name" value="EF_Hand_1_Ca_BS"/>
</dbReference>
<evidence type="ECO:0000256" key="4">
    <source>
        <dbReference type="ARBA" id="ARBA00022825"/>
    </source>
</evidence>
<comment type="caution">
    <text evidence="9">The sequence shown here is derived from an EMBL/GenBank/DDBJ whole genome shotgun (WGS) entry which is preliminary data.</text>
</comment>
<dbReference type="Pfam" id="PF00404">
    <property type="entry name" value="Dockerin_1"/>
    <property type="match status" value="1"/>
</dbReference>
<organism evidence="9 10">
    <name type="scientific">Natrialba aegyptia DSM 13077</name>
    <dbReference type="NCBI Taxonomy" id="1227491"/>
    <lineage>
        <taxon>Archaea</taxon>
        <taxon>Methanobacteriati</taxon>
        <taxon>Methanobacteriota</taxon>
        <taxon>Stenosarchaea group</taxon>
        <taxon>Halobacteria</taxon>
        <taxon>Halobacteriales</taxon>
        <taxon>Natrialbaceae</taxon>
        <taxon>Natrialba</taxon>
    </lineage>
</organism>
<dbReference type="CDD" id="cd14256">
    <property type="entry name" value="Dockerin_I"/>
    <property type="match status" value="1"/>
</dbReference>
<dbReference type="Proteomes" id="UP000011591">
    <property type="component" value="Unassembled WGS sequence"/>
</dbReference>
<dbReference type="PROSITE" id="PS51892">
    <property type="entry name" value="SUBTILASE"/>
    <property type="match status" value="1"/>
</dbReference>
<keyword evidence="2 6" id="KW-0645">Protease</keyword>
<dbReference type="SUPFAM" id="SSF49452">
    <property type="entry name" value="Starch-binding domain-like"/>
    <property type="match status" value="1"/>
</dbReference>
<dbReference type="PANTHER" id="PTHR43806:SF11">
    <property type="entry name" value="CEREVISIN-RELATED"/>
    <property type="match status" value="1"/>
</dbReference>
<dbReference type="Pfam" id="PF00082">
    <property type="entry name" value="Peptidase_S8"/>
    <property type="match status" value="1"/>
</dbReference>
<dbReference type="Pfam" id="PF13620">
    <property type="entry name" value="CarboxypepD_reg"/>
    <property type="match status" value="3"/>
</dbReference>
<dbReference type="PROSITE" id="PS00018">
    <property type="entry name" value="EF_HAND_1"/>
    <property type="match status" value="1"/>
</dbReference>
<evidence type="ECO:0000313" key="9">
    <source>
        <dbReference type="EMBL" id="ELZ02159.1"/>
    </source>
</evidence>
<dbReference type="PANTHER" id="PTHR43806">
    <property type="entry name" value="PEPTIDASE S8"/>
    <property type="match status" value="1"/>
</dbReference>
<feature type="active site" description="Charge relay system" evidence="5 6">
    <location>
        <position position="238"/>
    </location>
</feature>
<reference evidence="9 10" key="1">
    <citation type="journal article" date="2014" name="PLoS Genet.">
        <title>Phylogenetically driven sequencing of extremely halophilic archaea reveals strategies for static and dynamic osmo-response.</title>
        <authorList>
            <person name="Becker E.A."/>
            <person name="Seitzer P.M."/>
            <person name="Tritt A."/>
            <person name="Larsen D."/>
            <person name="Krusor M."/>
            <person name="Yao A.I."/>
            <person name="Wu D."/>
            <person name="Madern D."/>
            <person name="Eisen J.A."/>
            <person name="Darling A.E."/>
            <person name="Facciotti M.T."/>
        </authorList>
    </citation>
    <scope>NUCLEOTIDE SEQUENCE [LARGE SCALE GENOMIC DNA]</scope>
    <source>
        <strain evidence="9 10">DSM 13077</strain>
    </source>
</reference>
<evidence type="ECO:0000256" key="1">
    <source>
        <dbReference type="ARBA" id="ARBA00011073"/>
    </source>
</evidence>
<evidence type="ECO:0000259" key="8">
    <source>
        <dbReference type="PROSITE" id="PS51766"/>
    </source>
</evidence>
<dbReference type="Gene3D" id="2.60.40.1120">
    <property type="entry name" value="Carboxypeptidase-like, regulatory domain"/>
    <property type="match status" value="3"/>
</dbReference>
<keyword evidence="3 6" id="KW-0378">Hydrolase</keyword>
<dbReference type="InterPro" id="IPR050131">
    <property type="entry name" value="Peptidase_S8_subtilisin-like"/>
</dbReference>
<dbReference type="InterPro" id="IPR036439">
    <property type="entry name" value="Dockerin_dom_sf"/>
</dbReference>
<dbReference type="InterPro" id="IPR013784">
    <property type="entry name" value="Carb-bd-like_fold"/>
</dbReference>
<dbReference type="InterPro" id="IPR023827">
    <property type="entry name" value="Peptidase_S8_Asp-AS"/>
</dbReference>
<gene>
    <name evidence="9" type="ORF">C480_17542</name>
</gene>
<comment type="similarity">
    <text evidence="1 6 7">Belongs to the peptidase S8 family.</text>
</comment>
<dbReference type="InterPro" id="IPR022398">
    <property type="entry name" value="Peptidase_S8_His-AS"/>
</dbReference>
<dbReference type="InterPro" id="IPR015500">
    <property type="entry name" value="Peptidase_S8_subtilisin-rel"/>
</dbReference>
<evidence type="ECO:0000256" key="5">
    <source>
        <dbReference type="PIRSR" id="PIRSR615500-1"/>
    </source>
</evidence>
<dbReference type="InterPro" id="IPR000209">
    <property type="entry name" value="Peptidase_S8/S53_dom"/>
</dbReference>
<feature type="active site" description="Charge relay system" evidence="5 6">
    <location>
        <position position="191"/>
    </location>
</feature>
<keyword evidence="10" id="KW-1185">Reference proteome</keyword>
<dbReference type="InterPro" id="IPR023828">
    <property type="entry name" value="Peptidase_S8_Ser-AS"/>
</dbReference>
<dbReference type="PROSITE" id="PS00136">
    <property type="entry name" value="SUBTILASE_ASP"/>
    <property type="match status" value="1"/>
</dbReference>
<dbReference type="EMBL" id="AOIP01000040">
    <property type="protein sequence ID" value="ELZ02159.1"/>
    <property type="molecule type" value="Genomic_DNA"/>
</dbReference>
<dbReference type="GO" id="GO:0004553">
    <property type="term" value="F:hydrolase activity, hydrolyzing O-glycosyl compounds"/>
    <property type="evidence" value="ECO:0007669"/>
    <property type="project" value="InterPro"/>
</dbReference>
<dbReference type="PROSITE" id="PS00137">
    <property type="entry name" value="SUBTILASE_HIS"/>
    <property type="match status" value="1"/>
</dbReference>
<protein>
    <submittedName>
        <fullName evidence="9">Peptidase S8 and S53 subtilisin kexin sedolisin</fullName>
    </submittedName>
</protein>
<evidence type="ECO:0000256" key="2">
    <source>
        <dbReference type="ARBA" id="ARBA00022670"/>
    </source>
</evidence>
<accession>M0AXL8</accession>
<feature type="domain" description="Dockerin" evidence="8">
    <location>
        <begin position="484"/>
        <end position="551"/>
    </location>
</feature>
<dbReference type="SUPFAM" id="SSF49464">
    <property type="entry name" value="Carboxypeptidase regulatory domain-like"/>
    <property type="match status" value="1"/>
</dbReference>
<dbReference type="PATRIC" id="fig|1227491.4.peg.3591"/>
<evidence type="ECO:0000256" key="7">
    <source>
        <dbReference type="RuleBase" id="RU003355"/>
    </source>
</evidence>
<dbReference type="PROSITE" id="PS00138">
    <property type="entry name" value="SUBTILASE_SER"/>
    <property type="match status" value="1"/>
</dbReference>
<keyword evidence="4 6" id="KW-0720">Serine protease</keyword>